<organism evidence="1 2">
    <name type="scientific">Plakobranchus ocellatus</name>
    <dbReference type="NCBI Taxonomy" id="259542"/>
    <lineage>
        <taxon>Eukaryota</taxon>
        <taxon>Metazoa</taxon>
        <taxon>Spiralia</taxon>
        <taxon>Lophotrochozoa</taxon>
        <taxon>Mollusca</taxon>
        <taxon>Gastropoda</taxon>
        <taxon>Heterobranchia</taxon>
        <taxon>Euthyneura</taxon>
        <taxon>Panpulmonata</taxon>
        <taxon>Sacoglossa</taxon>
        <taxon>Placobranchoidea</taxon>
        <taxon>Plakobranchidae</taxon>
        <taxon>Plakobranchus</taxon>
    </lineage>
</organism>
<gene>
    <name evidence="1" type="ORF">PoB_004187900</name>
</gene>
<proteinExistence type="predicted"/>
<comment type="caution">
    <text evidence="1">The sequence shown here is derived from an EMBL/GenBank/DDBJ whole genome shotgun (WGS) entry which is preliminary data.</text>
</comment>
<evidence type="ECO:0000313" key="2">
    <source>
        <dbReference type="Proteomes" id="UP000735302"/>
    </source>
</evidence>
<protein>
    <submittedName>
        <fullName evidence="1">Uncharacterized protein</fullName>
    </submittedName>
</protein>
<dbReference type="EMBL" id="BLXT01004610">
    <property type="protein sequence ID" value="GFO15374.1"/>
    <property type="molecule type" value="Genomic_DNA"/>
</dbReference>
<dbReference type="AlphaFoldDB" id="A0AAV4BAG7"/>
<name>A0AAV4BAG7_9GAST</name>
<sequence>MSLSPKPCNLHRCLSLYFYPDTVVFTEICRSISTQTLPSSQESVALSLPRHCRLHRSLSLYFYPDTAILTGVCRSISNQTLSSSQRSVALFLPRHYHLHRCLSLYFYPDTTIFTEGETANILNPAGTTGLLFGQHLLHTFLNFALSRSGREKWRVDPCDTAIQGRRERSGPSDSPVISLVASRQRTLPLSWAEAEKIRPSKLLLCLAEVAPARGENGLG</sequence>
<dbReference type="Proteomes" id="UP000735302">
    <property type="component" value="Unassembled WGS sequence"/>
</dbReference>
<evidence type="ECO:0000313" key="1">
    <source>
        <dbReference type="EMBL" id="GFO15374.1"/>
    </source>
</evidence>
<accession>A0AAV4BAG7</accession>
<reference evidence="1 2" key="1">
    <citation type="journal article" date="2021" name="Elife">
        <title>Chloroplast acquisition without the gene transfer in kleptoplastic sea slugs, Plakobranchus ocellatus.</title>
        <authorList>
            <person name="Maeda T."/>
            <person name="Takahashi S."/>
            <person name="Yoshida T."/>
            <person name="Shimamura S."/>
            <person name="Takaki Y."/>
            <person name="Nagai Y."/>
            <person name="Toyoda A."/>
            <person name="Suzuki Y."/>
            <person name="Arimoto A."/>
            <person name="Ishii H."/>
            <person name="Satoh N."/>
            <person name="Nishiyama T."/>
            <person name="Hasebe M."/>
            <person name="Maruyama T."/>
            <person name="Minagawa J."/>
            <person name="Obokata J."/>
            <person name="Shigenobu S."/>
        </authorList>
    </citation>
    <scope>NUCLEOTIDE SEQUENCE [LARGE SCALE GENOMIC DNA]</scope>
</reference>
<keyword evidence="2" id="KW-1185">Reference proteome</keyword>